<accession>A0ABQ7ZH61</accession>
<comment type="caution">
    <text evidence="2">The sequence shown here is derived from an EMBL/GenBank/DDBJ whole genome shotgun (WGS) entry which is preliminary data.</text>
</comment>
<protein>
    <submittedName>
        <fullName evidence="2">Uncharacterized protein</fullName>
    </submittedName>
</protein>
<keyword evidence="3" id="KW-1185">Reference proteome</keyword>
<dbReference type="EMBL" id="JAGKQM010000015">
    <property type="protein sequence ID" value="KAH0879489.1"/>
    <property type="molecule type" value="Genomic_DNA"/>
</dbReference>
<keyword evidence="1" id="KW-0812">Transmembrane</keyword>
<evidence type="ECO:0000313" key="2">
    <source>
        <dbReference type="EMBL" id="KAH0879489.1"/>
    </source>
</evidence>
<organism evidence="2 3">
    <name type="scientific">Brassica napus</name>
    <name type="common">Rape</name>
    <dbReference type="NCBI Taxonomy" id="3708"/>
    <lineage>
        <taxon>Eukaryota</taxon>
        <taxon>Viridiplantae</taxon>
        <taxon>Streptophyta</taxon>
        <taxon>Embryophyta</taxon>
        <taxon>Tracheophyta</taxon>
        <taxon>Spermatophyta</taxon>
        <taxon>Magnoliopsida</taxon>
        <taxon>eudicotyledons</taxon>
        <taxon>Gunneridae</taxon>
        <taxon>Pentapetalae</taxon>
        <taxon>rosids</taxon>
        <taxon>malvids</taxon>
        <taxon>Brassicales</taxon>
        <taxon>Brassicaceae</taxon>
        <taxon>Brassiceae</taxon>
        <taxon>Brassica</taxon>
    </lineage>
</organism>
<proteinExistence type="predicted"/>
<gene>
    <name evidence="2" type="ORF">HID58_066883</name>
</gene>
<reference evidence="2 3" key="1">
    <citation type="submission" date="2021-05" db="EMBL/GenBank/DDBJ databases">
        <title>Genome Assembly of Synthetic Allotetraploid Brassica napus Reveals Homoeologous Exchanges between Subgenomes.</title>
        <authorList>
            <person name="Davis J.T."/>
        </authorList>
    </citation>
    <scope>NUCLEOTIDE SEQUENCE [LARGE SCALE GENOMIC DNA]</scope>
    <source>
        <strain evidence="3">cv. Da-Ae</strain>
        <tissue evidence="2">Seedling</tissue>
    </source>
</reference>
<evidence type="ECO:0000256" key="1">
    <source>
        <dbReference type="SAM" id="Phobius"/>
    </source>
</evidence>
<keyword evidence="1" id="KW-1133">Transmembrane helix</keyword>
<dbReference type="Proteomes" id="UP000824890">
    <property type="component" value="Unassembled WGS sequence"/>
</dbReference>
<keyword evidence="1" id="KW-0472">Membrane</keyword>
<name>A0ABQ7ZH61_BRANA</name>
<sequence length="271" mass="30530">RDSSYSLWVTGPKFIQPPGSRTKVHPVFGFLDTSHEFQKDWPRINGIVQLVVPPSLFGMDTTAHHEEHVQEFYSGTKSQLVIFKYQDEHAERPLAKSQGTIPRRGKKLQLQHQNLKEHQIIQAQEAQARPAGSSMRILSFGLRVLLNLLIPLILSLAKILPLRILGSSISIWGMSRSITLYTYATGFSVKPSANSDQSPPWGLSESRVIHLQSGCKSFHAERKYILALPTRKFDGSGYELASYSKLNEELDTTAQLTKSYEENHDISCLQT</sequence>
<evidence type="ECO:0000313" key="3">
    <source>
        <dbReference type="Proteomes" id="UP000824890"/>
    </source>
</evidence>
<feature type="transmembrane region" description="Helical" evidence="1">
    <location>
        <begin position="144"/>
        <end position="166"/>
    </location>
</feature>
<feature type="non-terminal residue" evidence="2">
    <location>
        <position position="1"/>
    </location>
</feature>